<keyword evidence="3" id="KW-0238">DNA-binding</keyword>
<dbReference type="Proteomes" id="UP000571084">
    <property type="component" value="Unassembled WGS sequence"/>
</dbReference>
<feature type="domain" description="AraC-type arabinose-binding/dimerisation" evidence="4">
    <location>
        <begin position="108"/>
        <end position="195"/>
    </location>
</feature>
<evidence type="ECO:0000259" key="4">
    <source>
        <dbReference type="Pfam" id="PF02311"/>
    </source>
</evidence>
<dbReference type="Gene3D" id="2.60.120.10">
    <property type="entry name" value="Jelly Rolls"/>
    <property type="match status" value="2"/>
</dbReference>
<evidence type="ECO:0000259" key="5">
    <source>
        <dbReference type="Pfam" id="PF07883"/>
    </source>
</evidence>
<organism evidence="6 7">
    <name type="scientific">Glaciimonas immobilis</name>
    <dbReference type="NCBI Taxonomy" id="728004"/>
    <lineage>
        <taxon>Bacteria</taxon>
        <taxon>Pseudomonadati</taxon>
        <taxon>Pseudomonadota</taxon>
        <taxon>Betaproteobacteria</taxon>
        <taxon>Burkholderiales</taxon>
        <taxon>Oxalobacteraceae</taxon>
        <taxon>Glaciimonas</taxon>
    </lineage>
</organism>
<dbReference type="AlphaFoldDB" id="A0A840RVH7"/>
<proteinExistence type="predicted"/>
<sequence length="316" mass="33940">MPDTNRPRTIADLPAQLALAPTTPAQAAARYYNTGNAFDVKLPAVPDQSFVNEPLKALHPDTPTCLIPCDVSAQLESATPATTPLSLARYAKIKAGETLSTEFVASGIIVYVISGIGSTTCEAENIEWSTGDVFILPGGGVHVYKATTEADAVLWIVTNEPQLAFENLRAPAQGNAPTCVVHYPADEITRQIDLLYAVGRGKDIPGSALIFSSTSQEAIRNVLPTLTVAMNSLPAGEAQRPHRHNAMAMALIIQGEGCYSIVDGKRKEWSQWATTITPGVAVHSHHNEGNKRAMFLIIQDGGIYYYTRAMGFSFAD</sequence>
<dbReference type="GO" id="GO:0003677">
    <property type="term" value="F:DNA binding"/>
    <property type="evidence" value="ECO:0007669"/>
    <property type="project" value="UniProtKB-KW"/>
</dbReference>
<dbReference type="InterPro" id="IPR013096">
    <property type="entry name" value="Cupin_2"/>
</dbReference>
<dbReference type="PANTHER" id="PTHR41517:SF1">
    <property type="entry name" value="CUPIN"/>
    <property type="match status" value="1"/>
</dbReference>
<accession>A0A840RVH7</accession>
<dbReference type="PANTHER" id="PTHR41517">
    <property type="entry name" value="1,2-DIOXYGENASE PROTEIN-RELATED"/>
    <property type="match status" value="1"/>
</dbReference>
<dbReference type="EMBL" id="JACHHQ010000006">
    <property type="protein sequence ID" value="MBB5201182.1"/>
    <property type="molecule type" value="Genomic_DNA"/>
</dbReference>
<dbReference type="RefSeq" id="WP_168056698.1">
    <property type="nucleotide sequence ID" value="NZ_JAAOZT010000012.1"/>
</dbReference>
<name>A0A840RVH7_9BURK</name>
<keyword evidence="2" id="KW-0560">Oxidoreductase</keyword>
<evidence type="ECO:0000256" key="3">
    <source>
        <dbReference type="ARBA" id="ARBA00023125"/>
    </source>
</evidence>
<dbReference type="InterPro" id="IPR003313">
    <property type="entry name" value="AraC-bd"/>
</dbReference>
<dbReference type="InterPro" id="IPR047183">
    <property type="entry name" value="GDO-like"/>
</dbReference>
<evidence type="ECO:0000313" key="7">
    <source>
        <dbReference type="Proteomes" id="UP000571084"/>
    </source>
</evidence>
<dbReference type="GO" id="GO:0006355">
    <property type="term" value="P:regulation of DNA-templated transcription"/>
    <property type="evidence" value="ECO:0007669"/>
    <property type="project" value="InterPro"/>
</dbReference>
<dbReference type="SUPFAM" id="SSF51182">
    <property type="entry name" value="RmlC-like cupins"/>
    <property type="match status" value="1"/>
</dbReference>
<comment type="caution">
    <text evidence="6">The sequence shown here is derived from an EMBL/GenBank/DDBJ whole genome shotgun (WGS) entry which is preliminary data.</text>
</comment>
<protein>
    <submittedName>
        <fullName evidence="6">Quercetin dioxygenase-like cupin family protein</fullName>
    </submittedName>
</protein>
<evidence type="ECO:0000256" key="2">
    <source>
        <dbReference type="ARBA" id="ARBA00023002"/>
    </source>
</evidence>
<feature type="domain" description="Cupin type-2" evidence="5">
    <location>
        <begin position="233"/>
        <end position="298"/>
    </location>
</feature>
<dbReference type="InterPro" id="IPR011051">
    <property type="entry name" value="RmlC_Cupin_sf"/>
</dbReference>
<dbReference type="InterPro" id="IPR014710">
    <property type="entry name" value="RmlC-like_jellyroll"/>
</dbReference>
<dbReference type="Pfam" id="PF02311">
    <property type="entry name" value="AraC_binding"/>
    <property type="match status" value="1"/>
</dbReference>
<reference evidence="6 7" key="1">
    <citation type="submission" date="2020-08" db="EMBL/GenBank/DDBJ databases">
        <title>Genomic Encyclopedia of Type Strains, Phase IV (KMG-IV): sequencing the most valuable type-strain genomes for metagenomic binning, comparative biology and taxonomic classification.</title>
        <authorList>
            <person name="Goeker M."/>
        </authorList>
    </citation>
    <scope>NUCLEOTIDE SEQUENCE [LARGE SCALE GENOMIC DNA]</scope>
    <source>
        <strain evidence="6 7">DSM 23240</strain>
    </source>
</reference>
<keyword evidence="7" id="KW-1185">Reference proteome</keyword>
<gene>
    <name evidence="6" type="ORF">HNR39_003031</name>
</gene>
<dbReference type="GO" id="GO:0051213">
    <property type="term" value="F:dioxygenase activity"/>
    <property type="evidence" value="ECO:0007669"/>
    <property type="project" value="UniProtKB-KW"/>
</dbReference>
<dbReference type="Pfam" id="PF07883">
    <property type="entry name" value="Cupin_2"/>
    <property type="match status" value="1"/>
</dbReference>
<evidence type="ECO:0000313" key="6">
    <source>
        <dbReference type="EMBL" id="MBB5201182.1"/>
    </source>
</evidence>
<evidence type="ECO:0000256" key="1">
    <source>
        <dbReference type="ARBA" id="ARBA00022964"/>
    </source>
</evidence>
<keyword evidence="1 6" id="KW-0223">Dioxygenase</keyword>